<dbReference type="PANTHER" id="PTHR47985:SF48">
    <property type="entry name" value="PROTEIN KINASE DOMAIN-CONTAINING PROTEIN"/>
    <property type="match status" value="1"/>
</dbReference>
<reference evidence="7 8" key="1">
    <citation type="journal article" date="2018" name="Mol. Plant">
        <title>The genome of Artemisia annua provides insight into the evolution of Asteraceae family and artemisinin biosynthesis.</title>
        <authorList>
            <person name="Shen Q."/>
            <person name="Zhang L."/>
            <person name="Liao Z."/>
            <person name="Wang S."/>
            <person name="Yan T."/>
            <person name="Shi P."/>
            <person name="Liu M."/>
            <person name="Fu X."/>
            <person name="Pan Q."/>
            <person name="Wang Y."/>
            <person name="Lv Z."/>
            <person name="Lu X."/>
            <person name="Zhang F."/>
            <person name="Jiang W."/>
            <person name="Ma Y."/>
            <person name="Chen M."/>
            <person name="Hao X."/>
            <person name="Li L."/>
            <person name="Tang Y."/>
            <person name="Lv G."/>
            <person name="Zhou Y."/>
            <person name="Sun X."/>
            <person name="Brodelius P.E."/>
            <person name="Rose J.K.C."/>
            <person name="Tang K."/>
        </authorList>
    </citation>
    <scope>NUCLEOTIDE SEQUENCE [LARGE SCALE GENOMIC DNA]</scope>
    <source>
        <strain evidence="8">cv. Huhao1</strain>
        <tissue evidence="7">Leaf</tissue>
    </source>
</reference>
<evidence type="ECO:0000256" key="2">
    <source>
        <dbReference type="ARBA" id="ARBA00022527"/>
    </source>
</evidence>
<protein>
    <submittedName>
        <fullName evidence="7">cGMP-dependent kinase, Concanavalin A-like lectin/glucanase domain protein</fullName>
    </submittedName>
</protein>
<dbReference type="PANTHER" id="PTHR47985">
    <property type="entry name" value="OS07G0668900 PROTEIN"/>
    <property type="match status" value="1"/>
</dbReference>
<comment type="caution">
    <text evidence="7">The sequence shown here is derived from an EMBL/GenBank/DDBJ whole genome shotgun (WGS) entry which is preliminary data.</text>
</comment>
<evidence type="ECO:0000313" key="7">
    <source>
        <dbReference type="EMBL" id="PWA69676.1"/>
    </source>
</evidence>
<keyword evidence="7" id="KW-0418">Kinase</keyword>
<gene>
    <name evidence="7" type="ORF">CTI12_AA295810</name>
</gene>
<dbReference type="OrthoDB" id="4062651at2759"/>
<dbReference type="PROSITE" id="PS50011">
    <property type="entry name" value="PROTEIN_KINASE_DOM"/>
    <property type="match status" value="1"/>
</dbReference>
<evidence type="ECO:0000256" key="1">
    <source>
        <dbReference type="ARBA" id="ARBA00004193"/>
    </source>
</evidence>
<keyword evidence="8" id="KW-1185">Reference proteome</keyword>
<dbReference type="SUPFAM" id="SSF56112">
    <property type="entry name" value="Protein kinase-like (PK-like)"/>
    <property type="match status" value="1"/>
</dbReference>
<keyword evidence="7" id="KW-0808">Transferase</keyword>
<dbReference type="GO" id="GO:0030246">
    <property type="term" value="F:carbohydrate binding"/>
    <property type="evidence" value="ECO:0007669"/>
    <property type="project" value="UniProtKB-KW"/>
</dbReference>
<feature type="compositionally biased region" description="Polar residues" evidence="5">
    <location>
        <begin position="60"/>
        <end position="71"/>
    </location>
</feature>
<dbReference type="InterPro" id="IPR001245">
    <property type="entry name" value="Ser-Thr/Tyr_kinase_cat_dom"/>
</dbReference>
<evidence type="ECO:0000313" key="8">
    <source>
        <dbReference type="Proteomes" id="UP000245207"/>
    </source>
</evidence>
<dbReference type="GO" id="GO:0004674">
    <property type="term" value="F:protein serine/threonine kinase activity"/>
    <property type="evidence" value="ECO:0007669"/>
    <property type="project" value="UniProtKB-KW"/>
</dbReference>
<keyword evidence="3" id="KW-0472">Membrane</keyword>
<dbReference type="InterPro" id="IPR011009">
    <property type="entry name" value="Kinase-like_dom_sf"/>
</dbReference>
<sequence length="362" mass="40394">MVLAEKSLPESVFDDEEDEHLVKDDNERALCCYARDVTLDQIHLNQKVDGEKPQRKTNEQESSTKQTQLSPSYLKVDAPTDARVNKQGIFSYKELVKATENFKNDRFLGEGEFGEVVAVKKLNQDGLQGNKEFQVEITMLSLVCHPNIVTLIGYCSESDKHLIVYEFMPLGSLEQHLHGYHPKISDLGLAKFGPLGDKSYVSTRVMGTMGYCAPEYGFTGHLTIKSDTYSFGVAKPMLIEKRRHVKLADPKMEGEFMQRPVRKAVEVALMCLNDDLEKWPVMSEVHGITDQNQDSGEDDDDVLNGKYEEERAKAIAEAKIGMGGGYDGEGGGDGGDMLQKQVEKKGGKRVEMFDRGLTLGLL</sequence>
<accession>A0A2U1N846</accession>
<dbReference type="STRING" id="35608.A0A2U1N846"/>
<dbReference type="InterPro" id="IPR000719">
    <property type="entry name" value="Prot_kinase_dom"/>
</dbReference>
<evidence type="ECO:0000256" key="4">
    <source>
        <dbReference type="ARBA" id="ARBA00023288"/>
    </source>
</evidence>
<keyword evidence="4" id="KW-0449">Lipoprotein</keyword>
<dbReference type="EMBL" id="PKPP01003387">
    <property type="protein sequence ID" value="PWA69676.1"/>
    <property type="molecule type" value="Genomic_DNA"/>
</dbReference>
<dbReference type="Gene3D" id="1.10.510.10">
    <property type="entry name" value="Transferase(Phosphotransferase) domain 1"/>
    <property type="match status" value="1"/>
</dbReference>
<organism evidence="7 8">
    <name type="scientific">Artemisia annua</name>
    <name type="common">Sweet wormwood</name>
    <dbReference type="NCBI Taxonomy" id="35608"/>
    <lineage>
        <taxon>Eukaryota</taxon>
        <taxon>Viridiplantae</taxon>
        <taxon>Streptophyta</taxon>
        <taxon>Embryophyta</taxon>
        <taxon>Tracheophyta</taxon>
        <taxon>Spermatophyta</taxon>
        <taxon>Magnoliopsida</taxon>
        <taxon>eudicotyledons</taxon>
        <taxon>Gunneridae</taxon>
        <taxon>Pentapetalae</taxon>
        <taxon>asterids</taxon>
        <taxon>campanulids</taxon>
        <taxon>Asterales</taxon>
        <taxon>Asteraceae</taxon>
        <taxon>Asteroideae</taxon>
        <taxon>Anthemideae</taxon>
        <taxon>Artemisiinae</taxon>
        <taxon>Artemisia</taxon>
    </lineage>
</organism>
<keyword evidence="2" id="KW-0723">Serine/threonine-protein kinase</keyword>
<dbReference type="Pfam" id="PF07714">
    <property type="entry name" value="PK_Tyr_Ser-Thr"/>
    <property type="match status" value="2"/>
</dbReference>
<keyword evidence="7" id="KW-0430">Lectin</keyword>
<dbReference type="GO" id="GO:0005886">
    <property type="term" value="C:plasma membrane"/>
    <property type="evidence" value="ECO:0007669"/>
    <property type="project" value="UniProtKB-SubCell"/>
</dbReference>
<dbReference type="Proteomes" id="UP000245207">
    <property type="component" value="Unassembled WGS sequence"/>
</dbReference>
<feature type="domain" description="Protein kinase" evidence="6">
    <location>
        <begin position="102"/>
        <end position="362"/>
    </location>
</feature>
<evidence type="ECO:0000256" key="3">
    <source>
        <dbReference type="ARBA" id="ARBA00023136"/>
    </source>
</evidence>
<name>A0A2U1N846_ARTAN</name>
<dbReference type="Gene3D" id="3.30.200.20">
    <property type="entry name" value="Phosphorylase Kinase, domain 1"/>
    <property type="match status" value="1"/>
</dbReference>
<feature type="region of interest" description="Disordered" evidence="5">
    <location>
        <begin position="44"/>
        <end position="72"/>
    </location>
</feature>
<dbReference type="GO" id="GO:0005524">
    <property type="term" value="F:ATP binding"/>
    <property type="evidence" value="ECO:0007669"/>
    <property type="project" value="InterPro"/>
</dbReference>
<dbReference type="AlphaFoldDB" id="A0A2U1N846"/>
<evidence type="ECO:0000256" key="5">
    <source>
        <dbReference type="SAM" id="MobiDB-lite"/>
    </source>
</evidence>
<feature type="compositionally biased region" description="Basic and acidic residues" evidence="5">
    <location>
        <begin position="46"/>
        <end position="59"/>
    </location>
</feature>
<comment type="subcellular location">
    <subcellularLocation>
        <location evidence="1">Cell membrane</location>
        <topology evidence="1">Lipid-anchor</topology>
    </subcellularLocation>
</comment>
<proteinExistence type="predicted"/>
<evidence type="ECO:0000259" key="6">
    <source>
        <dbReference type="PROSITE" id="PS50011"/>
    </source>
</evidence>